<dbReference type="InterPro" id="IPR043502">
    <property type="entry name" value="DNA/RNA_pol_sf"/>
</dbReference>
<dbReference type="Gene3D" id="3.10.10.10">
    <property type="entry name" value="HIV Type 1 Reverse Transcriptase, subunit A, domain 1"/>
    <property type="match status" value="1"/>
</dbReference>
<feature type="compositionally biased region" description="Gly residues" evidence="1">
    <location>
        <begin position="19"/>
        <end position="30"/>
    </location>
</feature>
<feature type="domain" description="Reverse transcriptase" evidence="2">
    <location>
        <begin position="222"/>
        <end position="288"/>
    </location>
</feature>
<dbReference type="Proteomes" id="UP000595140">
    <property type="component" value="Unassembled WGS sequence"/>
</dbReference>
<evidence type="ECO:0000259" key="2">
    <source>
        <dbReference type="Pfam" id="PF00078"/>
    </source>
</evidence>
<organism evidence="3 4">
    <name type="scientific">Cuscuta campestris</name>
    <dbReference type="NCBI Taxonomy" id="132261"/>
    <lineage>
        <taxon>Eukaryota</taxon>
        <taxon>Viridiplantae</taxon>
        <taxon>Streptophyta</taxon>
        <taxon>Embryophyta</taxon>
        <taxon>Tracheophyta</taxon>
        <taxon>Spermatophyta</taxon>
        <taxon>Magnoliopsida</taxon>
        <taxon>eudicotyledons</taxon>
        <taxon>Gunneridae</taxon>
        <taxon>Pentapetalae</taxon>
        <taxon>asterids</taxon>
        <taxon>lamiids</taxon>
        <taxon>Solanales</taxon>
        <taxon>Convolvulaceae</taxon>
        <taxon>Cuscuteae</taxon>
        <taxon>Cuscuta</taxon>
        <taxon>Cuscuta subgen. Grammica</taxon>
        <taxon>Cuscuta sect. Cleistogrammica</taxon>
    </lineage>
</organism>
<feature type="compositionally biased region" description="Basic residues" evidence="1">
    <location>
        <begin position="31"/>
        <end position="45"/>
    </location>
</feature>
<dbReference type="SUPFAM" id="SSF56672">
    <property type="entry name" value="DNA/RNA polymerases"/>
    <property type="match status" value="1"/>
</dbReference>
<protein>
    <recommendedName>
        <fullName evidence="2">Reverse transcriptase domain-containing protein</fullName>
    </recommendedName>
</protein>
<sequence>MAALTPNREVVVEDATGEPSGGKAGPAGLGGKKKKKIWRSQKKKATQPNGKAIMEDELSRAIGSGGLGVRNLPRPPVYGVHHPYRGRGGKRKSASVPVVLCQGNQDPDTIRRKCQHDLFRDTEGRRASQSGASGGGRRSFPRSSQAGAKGEGDMPGVDPRIICHRLAVDPAHKPVKQKKRFFSSERRDFVTKQVTTLQSIGHIREVRYPEWLANVVLASQGNTWRMCVDYTDLNKACPMDPFPLPNIDQLVDEMAGCELMSFMDAFSGYHQIRMATADEEKTSFITPNGVYFIR</sequence>
<feature type="compositionally biased region" description="Basic and acidic residues" evidence="1">
    <location>
        <begin position="117"/>
        <end position="126"/>
    </location>
</feature>
<dbReference type="InterPro" id="IPR053134">
    <property type="entry name" value="RNA-dir_DNA_polymerase"/>
</dbReference>
<proteinExistence type="predicted"/>
<reference evidence="3 4" key="1">
    <citation type="submission" date="2018-04" db="EMBL/GenBank/DDBJ databases">
        <authorList>
            <person name="Vogel A."/>
        </authorList>
    </citation>
    <scope>NUCLEOTIDE SEQUENCE [LARGE SCALE GENOMIC DNA]</scope>
</reference>
<name>A0A484LD68_9ASTE</name>
<dbReference type="Pfam" id="PF00078">
    <property type="entry name" value="RVT_1"/>
    <property type="match status" value="1"/>
</dbReference>
<gene>
    <name evidence="3" type="ORF">CCAM_LOCUS16231</name>
</gene>
<dbReference type="CDD" id="cd01647">
    <property type="entry name" value="RT_LTR"/>
    <property type="match status" value="1"/>
</dbReference>
<dbReference type="AlphaFoldDB" id="A0A484LD68"/>
<dbReference type="EMBL" id="OOIL02001339">
    <property type="protein sequence ID" value="VFQ74455.1"/>
    <property type="molecule type" value="Genomic_DNA"/>
</dbReference>
<feature type="region of interest" description="Disordered" evidence="1">
    <location>
        <begin position="117"/>
        <end position="156"/>
    </location>
</feature>
<keyword evidence="4" id="KW-1185">Reference proteome</keyword>
<evidence type="ECO:0000256" key="1">
    <source>
        <dbReference type="SAM" id="MobiDB-lite"/>
    </source>
</evidence>
<evidence type="ECO:0000313" key="4">
    <source>
        <dbReference type="Proteomes" id="UP000595140"/>
    </source>
</evidence>
<accession>A0A484LD68</accession>
<dbReference type="InterPro" id="IPR000477">
    <property type="entry name" value="RT_dom"/>
</dbReference>
<dbReference type="PANTHER" id="PTHR24559">
    <property type="entry name" value="TRANSPOSON TY3-I GAG-POL POLYPROTEIN"/>
    <property type="match status" value="1"/>
</dbReference>
<dbReference type="PANTHER" id="PTHR24559:SF444">
    <property type="entry name" value="REVERSE TRANSCRIPTASE DOMAIN-CONTAINING PROTEIN"/>
    <property type="match status" value="1"/>
</dbReference>
<dbReference type="OrthoDB" id="1304181at2759"/>
<dbReference type="InterPro" id="IPR043128">
    <property type="entry name" value="Rev_trsase/Diguanyl_cyclase"/>
</dbReference>
<evidence type="ECO:0000313" key="3">
    <source>
        <dbReference type="EMBL" id="VFQ74455.1"/>
    </source>
</evidence>
<dbReference type="Gene3D" id="3.30.70.270">
    <property type="match status" value="1"/>
</dbReference>
<feature type="region of interest" description="Disordered" evidence="1">
    <location>
        <begin position="1"/>
        <end position="50"/>
    </location>
</feature>